<evidence type="ECO:0000313" key="8">
    <source>
        <dbReference type="EMBL" id="KAG8459227.1"/>
    </source>
</evidence>
<gene>
    <name evidence="8" type="ORF">KFE25_005738</name>
</gene>
<comment type="caution">
    <text evidence="8">The sequence shown here is derived from an EMBL/GenBank/DDBJ whole genome shotgun (WGS) entry which is preliminary data.</text>
</comment>
<dbReference type="FunFam" id="3.90.1150.10:FF:000151">
    <property type="entry name" value="Alanine aminotransferase 2"/>
    <property type="match status" value="1"/>
</dbReference>
<feature type="domain" description="Aminotransferase class I/classII large" evidence="7">
    <location>
        <begin position="122"/>
        <end position="500"/>
    </location>
</feature>
<dbReference type="PANTHER" id="PTHR11751">
    <property type="entry name" value="ALANINE AMINOTRANSFERASE"/>
    <property type="match status" value="1"/>
</dbReference>
<keyword evidence="4" id="KW-0808">Transferase</keyword>
<dbReference type="PANTHER" id="PTHR11751:SF29">
    <property type="entry name" value="ALANINE TRANSAMINASE"/>
    <property type="match status" value="1"/>
</dbReference>
<dbReference type="Proteomes" id="UP000751190">
    <property type="component" value="Unassembled WGS sequence"/>
</dbReference>
<dbReference type="Pfam" id="PF00155">
    <property type="entry name" value="Aminotran_1_2"/>
    <property type="match status" value="1"/>
</dbReference>
<name>A0A8J5XEE4_DIALT</name>
<evidence type="ECO:0000313" key="9">
    <source>
        <dbReference type="Proteomes" id="UP000751190"/>
    </source>
</evidence>
<keyword evidence="9" id="KW-1185">Reference proteome</keyword>
<dbReference type="OMA" id="AYMARTM"/>
<evidence type="ECO:0000256" key="1">
    <source>
        <dbReference type="ARBA" id="ARBA00001933"/>
    </source>
</evidence>
<dbReference type="Gene3D" id="3.40.640.10">
    <property type="entry name" value="Type I PLP-dependent aspartate aminotransferase-like (Major domain)"/>
    <property type="match status" value="1"/>
</dbReference>
<comment type="subunit">
    <text evidence="2">Homodimer.</text>
</comment>
<dbReference type="OrthoDB" id="1732682at2759"/>
<evidence type="ECO:0000256" key="4">
    <source>
        <dbReference type="ARBA" id="ARBA00022679"/>
    </source>
</evidence>
<accession>A0A8J5XEE4</accession>
<dbReference type="GO" id="GO:0030170">
    <property type="term" value="F:pyridoxal phosphate binding"/>
    <property type="evidence" value="ECO:0007669"/>
    <property type="project" value="InterPro"/>
</dbReference>
<evidence type="ECO:0000256" key="3">
    <source>
        <dbReference type="ARBA" id="ARBA00022576"/>
    </source>
</evidence>
<dbReference type="AlphaFoldDB" id="A0A8J5XEE4"/>
<dbReference type="InterPro" id="IPR004839">
    <property type="entry name" value="Aminotransferase_I/II_large"/>
</dbReference>
<dbReference type="GO" id="GO:0004021">
    <property type="term" value="F:L-alanine:2-oxoglutarate aminotransferase activity"/>
    <property type="evidence" value="ECO:0007669"/>
    <property type="project" value="TreeGrafter"/>
</dbReference>
<evidence type="ECO:0000256" key="6">
    <source>
        <dbReference type="ARBA" id="ARBA00025785"/>
    </source>
</evidence>
<keyword evidence="3" id="KW-0032">Aminotransferase</keyword>
<sequence>MSAASVALPPESSWPAAPRAQLVQPSAPPAKVLTSASMSQALRTMQYAVRGSVVQRAEEIERQLASGEGAALPFDKIVFCNIGNPQAVGQKPITFFRQVLALCDLPAESGVDHPSASLLFPPDAIARAREMRAAMGPGGTGAYSTTQGVSRFREDVASFISRRDGHACEGRNVFLANGASAAIRMVLTATVSSADDAVLVPIPQYPIYSGLLSLLGAHQAGYMLDEAQNWAVTVECLQAAYDDARAAGKCPRACVIINPGNPTGNVLSRDVLETVIAFCVAHRLVLMADEVYQENVHEPGLSFVSARKVAIEMGERARALELFSFHSTSKGLLGECGKRGGYMELHNIDPYVQSQIFKLASSGLCAAVPGQALTSLMVRPPVEGEPSHELYARETADIRQALAERARLLVDGLRAIPGFSCNDASGAMYAFPAVELPPKAVEHARAQGLAPDEVYAVSLLESTGICVVPASGFGQAAGRYGFRTTFLPSTDELRRAVRHIAQHHEAFCQRYA</sequence>
<reference evidence="8" key="1">
    <citation type="submission" date="2021-05" db="EMBL/GenBank/DDBJ databases">
        <title>The genome of the haptophyte Pavlova lutheri (Diacronema luteri, Pavlovales) - a model for lipid biosynthesis in eukaryotic algae.</title>
        <authorList>
            <person name="Hulatt C.J."/>
            <person name="Posewitz M.C."/>
        </authorList>
    </citation>
    <scope>NUCLEOTIDE SEQUENCE</scope>
    <source>
        <strain evidence="8">NIVA-4/92</strain>
    </source>
</reference>
<dbReference type="InterPro" id="IPR015422">
    <property type="entry name" value="PyrdxlP-dep_Trfase_small"/>
</dbReference>
<protein>
    <recommendedName>
        <fullName evidence="7">Aminotransferase class I/classII large domain-containing protein</fullName>
    </recommendedName>
</protein>
<dbReference type="Gene3D" id="1.10.287.1970">
    <property type="match status" value="1"/>
</dbReference>
<dbReference type="CDD" id="cd00609">
    <property type="entry name" value="AAT_like"/>
    <property type="match status" value="1"/>
</dbReference>
<organism evidence="8 9">
    <name type="scientific">Diacronema lutheri</name>
    <name type="common">Unicellular marine alga</name>
    <name type="synonym">Monochrysis lutheri</name>
    <dbReference type="NCBI Taxonomy" id="2081491"/>
    <lineage>
        <taxon>Eukaryota</taxon>
        <taxon>Haptista</taxon>
        <taxon>Haptophyta</taxon>
        <taxon>Pavlovophyceae</taxon>
        <taxon>Pavlovales</taxon>
        <taxon>Pavlovaceae</taxon>
        <taxon>Diacronema</taxon>
    </lineage>
</organism>
<dbReference type="InterPro" id="IPR015424">
    <property type="entry name" value="PyrdxlP-dep_Trfase"/>
</dbReference>
<dbReference type="Gene3D" id="3.90.1150.10">
    <property type="entry name" value="Aspartate Aminotransferase, domain 1"/>
    <property type="match status" value="1"/>
</dbReference>
<dbReference type="EMBL" id="JAGTXO010000043">
    <property type="protein sequence ID" value="KAG8459227.1"/>
    <property type="molecule type" value="Genomic_DNA"/>
</dbReference>
<dbReference type="FunFam" id="3.40.640.10:FF:000104">
    <property type="entry name" value="Alanine aminotransferase, putative"/>
    <property type="match status" value="1"/>
</dbReference>
<proteinExistence type="inferred from homology"/>
<evidence type="ECO:0000256" key="5">
    <source>
        <dbReference type="ARBA" id="ARBA00022898"/>
    </source>
</evidence>
<dbReference type="InterPro" id="IPR015421">
    <property type="entry name" value="PyrdxlP-dep_Trfase_major"/>
</dbReference>
<dbReference type="InterPro" id="IPR045088">
    <property type="entry name" value="ALAT1/2-like"/>
</dbReference>
<dbReference type="FunFam" id="1.10.287.1970:FF:000001">
    <property type="entry name" value="Alanine aminotransferase 2"/>
    <property type="match status" value="1"/>
</dbReference>
<evidence type="ECO:0000256" key="2">
    <source>
        <dbReference type="ARBA" id="ARBA00011738"/>
    </source>
</evidence>
<comment type="similarity">
    <text evidence="6">Belongs to the class-I pyridoxal-phosphate-dependent aminotransferase family. Alanine aminotransferase subfamily.</text>
</comment>
<dbReference type="GO" id="GO:0042853">
    <property type="term" value="P:L-alanine catabolic process"/>
    <property type="evidence" value="ECO:0007669"/>
    <property type="project" value="UniProtKB-UniPathway"/>
</dbReference>
<dbReference type="SUPFAM" id="SSF53383">
    <property type="entry name" value="PLP-dependent transferases"/>
    <property type="match status" value="1"/>
</dbReference>
<evidence type="ECO:0000259" key="7">
    <source>
        <dbReference type="Pfam" id="PF00155"/>
    </source>
</evidence>
<keyword evidence="5" id="KW-0663">Pyridoxal phosphate</keyword>
<comment type="cofactor">
    <cofactor evidence="1">
        <name>pyridoxal 5'-phosphate</name>
        <dbReference type="ChEBI" id="CHEBI:597326"/>
    </cofactor>
</comment>
<dbReference type="UniPathway" id="UPA00528">
    <property type="reaction ID" value="UER00586"/>
</dbReference>